<proteinExistence type="predicted"/>
<evidence type="ECO:0000256" key="1">
    <source>
        <dbReference type="SAM" id="MobiDB-lite"/>
    </source>
</evidence>
<reference evidence="2" key="2">
    <citation type="submission" date="2022-06" db="UniProtKB">
        <authorList>
            <consortium name="EnsemblMetazoa"/>
        </authorList>
    </citation>
    <scope>IDENTIFICATION</scope>
</reference>
<feature type="region of interest" description="Disordered" evidence="1">
    <location>
        <begin position="161"/>
        <end position="191"/>
    </location>
</feature>
<dbReference type="AlphaFoldDB" id="A0A8R1TNR7"/>
<feature type="region of interest" description="Disordered" evidence="1">
    <location>
        <begin position="1"/>
        <end position="35"/>
    </location>
</feature>
<keyword evidence="3" id="KW-1185">Reference proteome</keyword>
<dbReference type="EMBL" id="CMVM020000057">
    <property type="status" value="NOT_ANNOTATED_CDS"/>
    <property type="molecule type" value="Genomic_DNA"/>
</dbReference>
<feature type="compositionally biased region" description="Basic residues" evidence="1">
    <location>
        <begin position="1"/>
        <end position="19"/>
    </location>
</feature>
<name>A0A8R1TNR7_ONCVO</name>
<dbReference type="OMA" id="HANQSTI"/>
<reference evidence="3" key="1">
    <citation type="submission" date="2013-10" db="EMBL/GenBank/DDBJ databases">
        <title>Genome sequencing of Onchocerca volvulus.</title>
        <authorList>
            <person name="Cotton J."/>
            <person name="Tsai J."/>
            <person name="Stanley E."/>
            <person name="Tracey A."/>
            <person name="Holroyd N."/>
            <person name="Lustigman S."/>
            <person name="Berriman M."/>
        </authorList>
    </citation>
    <scope>NUCLEOTIDE SEQUENCE</scope>
</reference>
<organism evidence="2 3">
    <name type="scientific">Onchocerca volvulus</name>
    <dbReference type="NCBI Taxonomy" id="6282"/>
    <lineage>
        <taxon>Eukaryota</taxon>
        <taxon>Metazoa</taxon>
        <taxon>Ecdysozoa</taxon>
        <taxon>Nematoda</taxon>
        <taxon>Chromadorea</taxon>
        <taxon>Rhabditida</taxon>
        <taxon>Spirurina</taxon>
        <taxon>Spiruromorpha</taxon>
        <taxon>Filarioidea</taxon>
        <taxon>Onchocercidae</taxon>
        <taxon>Onchocerca</taxon>
    </lineage>
</organism>
<dbReference type="Proteomes" id="UP000024404">
    <property type="component" value="Unassembled WGS sequence"/>
</dbReference>
<protein>
    <submittedName>
        <fullName evidence="2">Uncharacterized protein</fullName>
    </submittedName>
</protein>
<evidence type="ECO:0000313" key="3">
    <source>
        <dbReference type="Proteomes" id="UP000024404"/>
    </source>
</evidence>
<dbReference type="EnsemblMetazoa" id="OVOC1824.1">
    <property type="protein sequence ID" value="OVOC1824.1"/>
    <property type="gene ID" value="WBGene00238633"/>
</dbReference>
<sequence>MSKRSINYKRNRKKPKRSSPGRTPGPFGRINQRRDFNNIAKEISGLKLTNRLSEPNKKKINESTKIIEDSKFPDKLLKYNIKEQSQTKMFTIIPTSFEHQQIENVIKRDGTMEVTKSEKFPSTDINSTIKLSVKQRAQMFEAALAHANESNNPMNARKLAYKTDNSSMESFVQDKKRRSRKPMPKDQKTFC</sequence>
<accession>A0A8R1TNR7</accession>
<evidence type="ECO:0000313" key="2">
    <source>
        <dbReference type="EnsemblMetazoa" id="OVOC1824.1"/>
    </source>
</evidence>